<evidence type="ECO:0000313" key="14">
    <source>
        <dbReference type="EMBL" id="OLO75950.1"/>
    </source>
</evidence>
<keyword evidence="10" id="KW-1208">Phospholipid metabolism</keyword>
<proteinExistence type="inferred from homology"/>
<reference evidence="14 15" key="1">
    <citation type="submission" date="2016-12" db="EMBL/GenBank/DDBJ databases">
        <title>Genomic comparison of strains in the 'Actinomyces naeslundii' group.</title>
        <authorList>
            <person name="Mughal S.R."/>
            <person name="Do T."/>
            <person name="Gilbert S.C."/>
            <person name="Witherden E.A."/>
            <person name="Didelot X."/>
            <person name="Beighton D."/>
        </authorList>
    </citation>
    <scope>NUCLEOTIDE SEQUENCE [LARGE SCALE GENOMIC DNA]</scope>
    <source>
        <strain evidence="14 15">G53E</strain>
    </source>
</reference>
<evidence type="ECO:0000256" key="11">
    <source>
        <dbReference type="NCBIfam" id="TIGR00560"/>
    </source>
</evidence>
<name>A0A1Q8X6I6_9ACTO</name>
<evidence type="ECO:0000256" key="1">
    <source>
        <dbReference type="ARBA" id="ARBA00004141"/>
    </source>
</evidence>
<evidence type="ECO:0000256" key="6">
    <source>
        <dbReference type="ARBA" id="ARBA00022989"/>
    </source>
</evidence>
<evidence type="ECO:0000256" key="12">
    <source>
        <dbReference type="RuleBase" id="RU003750"/>
    </source>
</evidence>
<dbReference type="InterPro" id="IPR043130">
    <property type="entry name" value="CDP-OH_PTrfase_TM_dom"/>
</dbReference>
<dbReference type="GO" id="GO:0008444">
    <property type="term" value="F:CDP-diacylglycerol-glycerol-3-phosphate 3-phosphatidyltransferase activity"/>
    <property type="evidence" value="ECO:0007669"/>
    <property type="project" value="UniProtKB-UniRule"/>
</dbReference>
<dbReference type="InterPro" id="IPR048254">
    <property type="entry name" value="CDP_ALCOHOL_P_TRANSF_CS"/>
</dbReference>
<dbReference type="PANTHER" id="PTHR14269">
    <property type="entry name" value="CDP-DIACYLGLYCEROL--GLYCEROL-3-PHOSPHATE 3-PHOSPHATIDYLTRANSFERASE-RELATED"/>
    <property type="match status" value="1"/>
</dbReference>
<dbReference type="Pfam" id="PF01066">
    <property type="entry name" value="CDP-OH_P_transf"/>
    <property type="match status" value="1"/>
</dbReference>
<dbReference type="InterPro" id="IPR050324">
    <property type="entry name" value="CDP-alcohol_PTase-I"/>
</dbReference>
<feature type="transmembrane region" description="Helical" evidence="13">
    <location>
        <begin position="190"/>
        <end position="210"/>
    </location>
</feature>
<organism evidence="14 15">
    <name type="scientific">Actinomyces oris</name>
    <dbReference type="NCBI Taxonomy" id="544580"/>
    <lineage>
        <taxon>Bacteria</taxon>
        <taxon>Bacillati</taxon>
        <taxon>Actinomycetota</taxon>
        <taxon>Actinomycetes</taxon>
        <taxon>Actinomycetales</taxon>
        <taxon>Actinomycetaceae</taxon>
        <taxon>Actinomyces</taxon>
    </lineage>
</organism>
<feature type="transmembrane region" description="Helical" evidence="13">
    <location>
        <begin position="39"/>
        <end position="58"/>
    </location>
</feature>
<protein>
    <recommendedName>
        <fullName evidence="11">CDP-diacylglycerol--glycerol-3-phosphate 3-phosphatidyltransferase</fullName>
        <ecNumber evidence="11">2.7.8.5</ecNumber>
    </recommendedName>
</protein>
<evidence type="ECO:0000256" key="4">
    <source>
        <dbReference type="ARBA" id="ARBA00022679"/>
    </source>
</evidence>
<keyword evidence="9" id="KW-0594">Phospholipid biosynthesis</keyword>
<keyword evidence="6 13" id="KW-1133">Transmembrane helix</keyword>
<dbReference type="AlphaFoldDB" id="A0A1Q8X6I6"/>
<keyword evidence="4 12" id="KW-0808">Transferase</keyword>
<dbReference type="UniPathway" id="UPA00085"/>
<evidence type="ECO:0000256" key="7">
    <source>
        <dbReference type="ARBA" id="ARBA00023098"/>
    </source>
</evidence>
<feature type="transmembrane region" description="Helical" evidence="13">
    <location>
        <begin position="164"/>
        <end position="184"/>
    </location>
</feature>
<comment type="caution">
    <text evidence="14">The sequence shown here is derived from an EMBL/GenBank/DDBJ whole genome shotgun (WGS) entry which is preliminary data.</text>
</comment>
<dbReference type="PROSITE" id="PS00379">
    <property type="entry name" value="CDP_ALCOHOL_P_TRANSF"/>
    <property type="match status" value="1"/>
</dbReference>
<keyword evidence="3" id="KW-0444">Lipid biosynthesis</keyword>
<dbReference type="InterPro" id="IPR000462">
    <property type="entry name" value="CDP-OH_P_trans"/>
</dbReference>
<gene>
    <name evidence="14" type="ORF">BKH15_08910</name>
</gene>
<evidence type="ECO:0000256" key="10">
    <source>
        <dbReference type="ARBA" id="ARBA00023264"/>
    </source>
</evidence>
<dbReference type="GO" id="GO:0016020">
    <property type="term" value="C:membrane"/>
    <property type="evidence" value="ECO:0007669"/>
    <property type="project" value="UniProtKB-SubCell"/>
</dbReference>
<evidence type="ECO:0000256" key="8">
    <source>
        <dbReference type="ARBA" id="ARBA00023136"/>
    </source>
</evidence>
<keyword evidence="7" id="KW-0443">Lipid metabolism</keyword>
<dbReference type="NCBIfam" id="TIGR00560">
    <property type="entry name" value="pgsA"/>
    <property type="match status" value="1"/>
</dbReference>
<dbReference type="InterPro" id="IPR004570">
    <property type="entry name" value="Phosphatidylglycerol_P_synth"/>
</dbReference>
<sequence length="225" mass="24241">MDRGFCVGGRSSATRLDLMNAPTAPDGAVPSEQAPLLNIANVLTVLRLLLVPVFIWLALLPGDRARLAAVVVFVVAAFTDRLDGQLARSWGLVTSFGKIADPIADKALTLSAFVLLSVNQRLWWWVTILIVVRELGITVMRFFMLRRAVMAASRGGKIKTALQMVGLVGLLTPWSMLMLPAGPAAFLTKAAYVIVAAALIVTVVTGLDYVREAMLLSRQNGRGGR</sequence>
<dbReference type="PANTHER" id="PTHR14269:SF52">
    <property type="entry name" value="PHOSPHATIDYLGLYCEROPHOSPHATE SYNTHASE-RELATED"/>
    <property type="match status" value="1"/>
</dbReference>
<comment type="similarity">
    <text evidence="2 12">Belongs to the CDP-alcohol phosphatidyltransferase class-I family.</text>
</comment>
<dbReference type="EC" id="2.7.8.5" evidence="11"/>
<keyword evidence="5 13" id="KW-0812">Transmembrane</keyword>
<dbReference type="Proteomes" id="UP000186769">
    <property type="component" value="Unassembled WGS sequence"/>
</dbReference>
<evidence type="ECO:0000256" key="9">
    <source>
        <dbReference type="ARBA" id="ARBA00023209"/>
    </source>
</evidence>
<evidence type="ECO:0000256" key="13">
    <source>
        <dbReference type="SAM" id="Phobius"/>
    </source>
</evidence>
<dbReference type="EMBL" id="MSKW01000017">
    <property type="protein sequence ID" value="OLO75950.1"/>
    <property type="molecule type" value="Genomic_DNA"/>
</dbReference>
<dbReference type="Gene3D" id="1.20.120.1760">
    <property type="match status" value="1"/>
</dbReference>
<keyword evidence="8 13" id="KW-0472">Membrane</keyword>
<comment type="subcellular location">
    <subcellularLocation>
        <location evidence="1">Membrane</location>
        <topology evidence="1">Multi-pass membrane protein</topology>
    </subcellularLocation>
</comment>
<evidence type="ECO:0000313" key="15">
    <source>
        <dbReference type="Proteomes" id="UP000186769"/>
    </source>
</evidence>
<evidence type="ECO:0000256" key="5">
    <source>
        <dbReference type="ARBA" id="ARBA00022692"/>
    </source>
</evidence>
<evidence type="ECO:0000256" key="2">
    <source>
        <dbReference type="ARBA" id="ARBA00010441"/>
    </source>
</evidence>
<dbReference type="PIRSF" id="PIRSF000847">
    <property type="entry name" value="Phos_ph_gly_syn"/>
    <property type="match status" value="1"/>
</dbReference>
<evidence type="ECO:0000256" key="3">
    <source>
        <dbReference type="ARBA" id="ARBA00022516"/>
    </source>
</evidence>
<dbReference type="GO" id="GO:0046474">
    <property type="term" value="P:glycerophospholipid biosynthetic process"/>
    <property type="evidence" value="ECO:0007669"/>
    <property type="project" value="TreeGrafter"/>
</dbReference>
<accession>A0A1Q8X6I6</accession>
<feature type="transmembrane region" description="Helical" evidence="13">
    <location>
        <begin position="122"/>
        <end position="143"/>
    </location>
</feature>